<dbReference type="EMBL" id="JZRB01000044">
    <property type="protein sequence ID" value="KJV28448.1"/>
    <property type="molecule type" value="Genomic_DNA"/>
</dbReference>
<organism evidence="18 19">
    <name type="scientific">Luteibacter yeojuensis</name>
    <dbReference type="NCBI Taxonomy" id="345309"/>
    <lineage>
        <taxon>Bacteria</taxon>
        <taxon>Pseudomonadati</taxon>
        <taxon>Pseudomonadota</taxon>
        <taxon>Gammaproteobacteria</taxon>
        <taxon>Lysobacterales</taxon>
        <taxon>Rhodanobacteraceae</taxon>
        <taxon>Luteibacter</taxon>
    </lineage>
</organism>
<feature type="domain" description="Histidine kinase" evidence="16">
    <location>
        <begin position="522"/>
        <end position="735"/>
    </location>
</feature>
<evidence type="ECO:0000256" key="10">
    <source>
        <dbReference type="ARBA" id="ARBA00022840"/>
    </source>
</evidence>
<dbReference type="InterPro" id="IPR003661">
    <property type="entry name" value="HisK_dim/P_dom"/>
</dbReference>
<dbReference type="CDD" id="cd12914">
    <property type="entry name" value="PDC1_DGC_like"/>
    <property type="match status" value="1"/>
</dbReference>
<dbReference type="Pfam" id="PF12860">
    <property type="entry name" value="PAS_7"/>
    <property type="match status" value="1"/>
</dbReference>
<feature type="coiled-coil region" evidence="15">
    <location>
        <begin position="488"/>
        <end position="515"/>
    </location>
</feature>
<dbReference type="InterPro" id="IPR004358">
    <property type="entry name" value="Sig_transdc_His_kin-like_C"/>
</dbReference>
<dbReference type="SUPFAM" id="SSF55785">
    <property type="entry name" value="PYP-like sensor domain (PAS domain)"/>
    <property type="match status" value="1"/>
</dbReference>
<proteinExistence type="predicted"/>
<dbReference type="InterPro" id="IPR036097">
    <property type="entry name" value="HisK_dim/P_sf"/>
</dbReference>
<dbReference type="PANTHER" id="PTHR43047">
    <property type="entry name" value="TWO-COMPONENT HISTIDINE PROTEIN KINASE"/>
    <property type="match status" value="1"/>
</dbReference>
<dbReference type="InterPro" id="IPR033479">
    <property type="entry name" value="dCache_1"/>
</dbReference>
<protein>
    <recommendedName>
        <fullName evidence="3">histidine kinase</fullName>
        <ecNumber evidence="3">2.7.13.3</ecNumber>
    </recommendedName>
</protein>
<dbReference type="SUPFAM" id="SSF55874">
    <property type="entry name" value="ATPase domain of HSP90 chaperone/DNA topoisomerase II/histidine kinase"/>
    <property type="match status" value="1"/>
</dbReference>
<dbReference type="CDD" id="cd00130">
    <property type="entry name" value="PAS"/>
    <property type="match status" value="1"/>
</dbReference>
<dbReference type="EC" id="2.7.13.3" evidence="3"/>
<dbReference type="SUPFAM" id="SSF103190">
    <property type="entry name" value="Sensory domain-like"/>
    <property type="match status" value="1"/>
</dbReference>
<dbReference type="InterPro" id="IPR005467">
    <property type="entry name" value="His_kinase_dom"/>
</dbReference>
<dbReference type="InterPro" id="IPR029151">
    <property type="entry name" value="Sensor-like_sf"/>
</dbReference>
<evidence type="ECO:0000256" key="6">
    <source>
        <dbReference type="ARBA" id="ARBA00022679"/>
    </source>
</evidence>
<dbReference type="Pfam" id="PF02518">
    <property type="entry name" value="HATPase_c"/>
    <property type="match status" value="1"/>
</dbReference>
<dbReference type="GO" id="GO:0000155">
    <property type="term" value="F:phosphorelay sensor kinase activity"/>
    <property type="evidence" value="ECO:0007669"/>
    <property type="project" value="InterPro"/>
</dbReference>
<dbReference type="Pfam" id="PF00512">
    <property type="entry name" value="HisKA"/>
    <property type="match status" value="1"/>
</dbReference>
<dbReference type="SMART" id="SM00448">
    <property type="entry name" value="REC"/>
    <property type="match status" value="1"/>
</dbReference>
<keyword evidence="10" id="KW-0067">ATP-binding</keyword>
<dbReference type="Pfam" id="PF02743">
    <property type="entry name" value="dCache_1"/>
    <property type="match status" value="1"/>
</dbReference>
<evidence type="ECO:0000256" key="14">
    <source>
        <dbReference type="PROSITE-ProRule" id="PRU00169"/>
    </source>
</evidence>
<feature type="modified residue" description="4-aspartylphosphate" evidence="14">
    <location>
        <position position="807"/>
    </location>
</feature>
<name>A0A0F3KB55_9GAMM</name>
<comment type="catalytic activity">
    <reaction evidence="1">
        <text>ATP + protein L-histidine = ADP + protein N-phospho-L-histidine.</text>
        <dbReference type="EC" id="2.7.13.3"/>
    </reaction>
</comment>
<dbReference type="InterPro" id="IPR001789">
    <property type="entry name" value="Sig_transdc_resp-reg_receiver"/>
</dbReference>
<keyword evidence="12" id="KW-0902">Two-component regulatory system</keyword>
<dbReference type="CDD" id="cd00082">
    <property type="entry name" value="HisKA"/>
    <property type="match status" value="1"/>
</dbReference>
<evidence type="ECO:0000256" key="11">
    <source>
        <dbReference type="ARBA" id="ARBA00022989"/>
    </source>
</evidence>
<evidence type="ECO:0000256" key="2">
    <source>
        <dbReference type="ARBA" id="ARBA00004651"/>
    </source>
</evidence>
<feature type="domain" description="Response regulatory" evidence="17">
    <location>
        <begin position="757"/>
        <end position="872"/>
    </location>
</feature>
<evidence type="ECO:0000256" key="8">
    <source>
        <dbReference type="ARBA" id="ARBA00022741"/>
    </source>
</evidence>
<dbReference type="Gene3D" id="3.30.565.10">
    <property type="entry name" value="Histidine kinase-like ATPase, C-terminal domain"/>
    <property type="match status" value="1"/>
</dbReference>
<evidence type="ECO:0000313" key="19">
    <source>
        <dbReference type="Proteomes" id="UP000033651"/>
    </source>
</evidence>
<dbReference type="SMART" id="SM00388">
    <property type="entry name" value="HisKA"/>
    <property type="match status" value="1"/>
</dbReference>
<dbReference type="RefSeq" id="WP_045830800.1">
    <property type="nucleotide sequence ID" value="NZ_JZRB01000044.1"/>
</dbReference>
<evidence type="ECO:0000256" key="1">
    <source>
        <dbReference type="ARBA" id="ARBA00000085"/>
    </source>
</evidence>
<dbReference type="PROSITE" id="PS50110">
    <property type="entry name" value="RESPONSE_REGULATORY"/>
    <property type="match status" value="1"/>
</dbReference>
<dbReference type="InterPro" id="IPR011006">
    <property type="entry name" value="CheY-like_superfamily"/>
</dbReference>
<keyword evidence="7" id="KW-0812">Transmembrane</keyword>
<dbReference type="PANTHER" id="PTHR43047:SF9">
    <property type="entry name" value="HISTIDINE KINASE"/>
    <property type="match status" value="1"/>
</dbReference>
<dbReference type="InterPro" id="IPR036890">
    <property type="entry name" value="HATPase_C_sf"/>
</dbReference>
<keyword evidence="13" id="KW-0472">Membrane</keyword>
<reference evidence="18 19" key="1">
    <citation type="submission" date="2015-03" db="EMBL/GenBank/DDBJ databases">
        <title>Draft genome sequence of Luteibacter yeojuensis strain SU11.</title>
        <authorList>
            <person name="Sulaiman J."/>
            <person name="Priya K."/>
            <person name="Chan K.-G."/>
        </authorList>
    </citation>
    <scope>NUCLEOTIDE SEQUENCE [LARGE SCALE GENOMIC DNA]</scope>
    <source>
        <strain evidence="18 19">SU11</strain>
    </source>
</reference>
<evidence type="ECO:0000256" key="15">
    <source>
        <dbReference type="SAM" id="Coils"/>
    </source>
</evidence>
<comment type="caution">
    <text evidence="18">The sequence shown here is derived from an EMBL/GenBank/DDBJ whole genome shotgun (WGS) entry which is preliminary data.</text>
</comment>
<dbReference type="InterPro" id="IPR000014">
    <property type="entry name" value="PAS"/>
</dbReference>
<keyword evidence="9 18" id="KW-0418">Kinase</keyword>
<dbReference type="PRINTS" id="PR00344">
    <property type="entry name" value="BCTRLSENSOR"/>
</dbReference>
<dbReference type="OrthoDB" id="9764438at2"/>
<keyword evidence="6" id="KW-0808">Transferase</keyword>
<dbReference type="InterPro" id="IPR035965">
    <property type="entry name" value="PAS-like_dom_sf"/>
</dbReference>
<dbReference type="AlphaFoldDB" id="A0A0F3KB55"/>
<evidence type="ECO:0000256" key="5">
    <source>
        <dbReference type="ARBA" id="ARBA00022553"/>
    </source>
</evidence>
<comment type="subcellular location">
    <subcellularLocation>
        <location evidence="2">Cell membrane</location>
        <topology evidence="2">Multi-pass membrane protein</topology>
    </subcellularLocation>
</comment>
<evidence type="ECO:0000256" key="9">
    <source>
        <dbReference type="ARBA" id="ARBA00022777"/>
    </source>
</evidence>
<dbReference type="PROSITE" id="PS50109">
    <property type="entry name" value="HIS_KIN"/>
    <property type="match status" value="1"/>
</dbReference>
<evidence type="ECO:0000256" key="13">
    <source>
        <dbReference type="ARBA" id="ARBA00023136"/>
    </source>
</evidence>
<evidence type="ECO:0000256" key="4">
    <source>
        <dbReference type="ARBA" id="ARBA00022475"/>
    </source>
</evidence>
<dbReference type="SUPFAM" id="SSF47384">
    <property type="entry name" value="Homodimeric domain of signal transducing histidine kinase"/>
    <property type="match status" value="1"/>
</dbReference>
<dbReference type="PATRIC" id="fig|345309.4.peg.3164"/>
<evidence type="ECO:0000313" key="18">
    <source>
        <dbReference type="EMBL" id="KJV28448.1"/>
    </source>
</evidence>
<keyword evidence="11" id="KW-1133">Transmembrane helix</keyword>
<evidence type="ECO:0000256" key="3">
    <source>
        <dbReference type="ARBA" id="ARBA00012438"/>
    </source>
</evidence>
<dbReference type="GO" id="GO:0005886">
    <property type="term" value="C:plasma membrane"/>
    <property type="evidence" value="ECO:0007669"/>
    <property type="project" value="UniProtKB-SubCell"/>
</dbReference>
<dbReference type="Gene3D" id="1.10.287.130">
    <property type="match status" value="1"/>
</dbReference>
<dbReference type="CDD" id="cd00156">
    <property type="entry name" value="REC"/>
    <property type="match status" value="1"/>
</dbReference>
<dbReference type="Gene3D" id="6.10.250.3020">
    <property type="match status" value="1"/>
</dbReference>
<dbReference type="GO" id="GO:0009927">
    <property type="term" value="F:histidine phosphotransfer kinase activity"/>
    <property type="evidence" value="ECO:0007669"/>
    <property type="project" value="TreeGrafter"/>
</dbReference>
<accession>A0A0F3KB55</accession>
<keyword evidence="15" id="KW-0175">Coiled coil</keyword>
<dbReference type="InterPro" id="IPR003594">
    <property type="entry name" value="HATPase_dom"/>
</dbReference>
<keyword evidence="8" id="KW-0547">Nucleotide-binding</keyword>
<sequence length="876" mass="95389">MAQTRPYRALWLLVLLLLVAGSAALGGWYAWRRALGSIGEQAGDRLHLHALAVQRLIDRYRVLPRVLALDPELKAALEGAPAAVGTAALNAKLDRANDAVRASTLTLLDRHGRALAANNWNTPESNVGLDYAFRPYFRDAMRDGHATFYALGVSTNVPGYFIAQAVDDDAGRHIGVVVLKISLDALQEDWAPGGDVVFLSDAHNVVFLANHADWVYRVLYPLSPADAGAIASTRQYGTRPLQPMAWKVLAPQGADTLRVRMASPALAHDTMWRSLAMPKQAWTLHLLADTRPAVAAARNAVFAVLAAWLPVLLLGMFLQQRVRLARLRQRSREELERMVAHHASALRSAQDSIVAAANEAAQGGHGSLEHLPQGVSVVDAGLRLVAWNSRYQKIFGFPDEYMQVGRPIEDMFRFNARRGLLGPGDTDEAIERRLQYLRAGSPHMYERERPDGTTLEIRGNPLPGGGFVTSYADITAYKAAARELRSLASSLEHRVEERTRDLIEAKAEADKANRSKTRFVAAAVHDLLQPLNAARMFIGSLAGRRLDAEGHELVERVRSALDTQDELLASLLDISRLEGGAVAPRFASVALDPMLRELARQSAVLASTRGLVLGYVGTTLTVRSDALLLRRVLQNFLSNAIHYTPRGSVLLGVRRAEGHARIEVWDTGVGIPEANTRAIFDEFLRLDNGVDRDRRSAGLGLSIVDRIARLLGATVAVRSWEGKGSVFSITLPLAEVGTVAPAHAEPADDESPFVGKRVLVIDNDPVTRRQAMDLLAGWGCDVQGIGSERGALRYAETDDAPALILMDDPLDGHEGDALRAAMASRWGALPPTVLMAAAPRQADIERASAHGLRYLVKPLAPARLRAVMTRLLMVAG</sequence>
<dbReference type="Gene3D" id="3.40.50.2300">
    <property type="match status" value="1"/>
</dbReference>
<dbReference type="Pfam" id="PF00072">
    <property type="entry name" value="Response_reg"/>
    <property type="match status" value="1"/>
</dbReference>
<keyword evidence="4" id="KW-1003">Cell membrane</keyword>
<evidence type="ECO:0000259" key="16">
    <source>
        <dbReference type="PROSITE" id="PS50109"/>
    </source>
</evidence>
<keyword evidence="5 14" id="KW-0597">Phosphoprotein</keyword>
<dbReference type="FunFam" id="1.10.287.130:FF:000063">
    <property type="entry name" value="Hybrid sensor histidine kinase/response regulator"/>
    <property type="match status" value="1"/>
</dbReference>
<keyword evidence="19" id="KW-1185">Reference proteome</keyword>
<dbReference type="GO" id="GO:0005524">
    <property type="term" value="F:ATP binding"/>
    <property type="evidence" value="ECO:0007669"/>
    <property type="project" value="UniProtKB-KW"/>
</dbReference>
<dbReference type="FunFam" id="3.30.565.10:FF:000049">
    <property type="entry name" value="Two-component sensor histidine kinase"/>
    <property type="match status" value="1"/>
</dbReference>
<dbReference type="Gene3D" id="3.30.450.20">
    <property type="entry name" value="PAS domain"/>
    <property type="match status" value="3"/>
</dbReference>
<dbReference type="Proteomes" id="UP000033651">
    <property type="component" value="Unassembled WGS sequence"/>
</dbReference>
<evidence type="ECO:0000256" key="12">
    <source>
        <dbReference type="ARBA" id="ARBA00023012"/>
    </source>
</evidence>
<gene>
    <name evidence="18" type="ORF">VI08_16925</name>
</gene>
<dbReference type="SUPFAM" id="SSF52172">
    <property type="entry name" value="CheY-like"/>
    <property type="match status" value="1"/>
</dbReference>
<evidence type="ECO:0000256" key="7">
    <source>
        <dbReference type="ARBA" id="ARBA00022692"/>
    </source>
</evidence>
<evidence type="ECO:0000259" key="17">
    <source>
        <dbReference type="PROSITE" id="PS50110"/>
    </source>
</evidence>
<dbReference type="SMART" id="SM00387">
    <property type="entry name" value="HATPase_c"/>
    <property type="match status" value="1"/>
</dbReference>